<dbReference type="SMART" id="SM00673">
    <property type="entry name" value="CARP"/>
    <property type="match status" value="2"/>
</dbReference>
<dbReference type="GO" id="GO:0007015">
    <property type="term" value="P:actin filament organization"/>
    <property type="evidence" value="ECO:0007669"/>
    <property type="project" value="TreeGrafter"/>
</dbReference>
<dbReference type="GO" id="GO:0019933">
    <property type="term" value="P:cAMP-mediated signaling"/>
    <property type="evidence" value="ECO:0007669"/>
    <property type="project" value="TreeGrafter"/>
</dbReference>
<evidence type="ECO:0000256" key="2">
    <source>
        <dbReference type="RuleBase" id="RU000647"/>
    </source>
</evidence>
<feature type="domain" description="C-CAP/cofactor C-like" evidence="4">
    <location>
        <begin position="383"/>
        <end position="519"/>
    </location>
</feature>
<reference evidence="5 6" key="1">
    <citation type="journal article" date="2024" name="Nat. Commun.">
        <title>Phylogenomics reveals the evolutionary origins of lichenization in chlorophyte algae.</title>
        <authorList>
            <person name="Puginier C."/>
            <person name="Libourel C."/>
            <person name="Otte J."/>
            <person name="Skaloud P."/>
            <person name="Haon M."/>
            <person name="Grisel S."/>
            <person name="Petersen M."/>
            <person name="Berrin J.G."/>
            <person name="Delaux P.M."/>
            <person name="Dal Grande F."/>
            <person name="Keller J."/>
        </authorList>
    </citation>
    <scope>NUCLEOTIDE SEQUENCE [LARGE SCALE GENOMIC DNA]</scope>
    <source>
        <strain evidence="5 6">SAG 2145</strain>
    </source>
</reference>
<evidence type="ECO:0000256" key="3">
    <source>
        <dbReference type="SAM" id="MobiDB-lite"/>
    </source>
</evidence>
<evidence type="ECO:0000259" key="4">
    <source>
        <dbReference type="PROSITE" id="PS51329"/>
    </source>
</evidence>
<feature type="compositionally biased region" description="Low complexity" evidence="3">
    <location>
        <begin position="301"/>
        <end position="316"/>
    </location>
</feature>
<dbReference type="AlphaFoldDB" id="A0AAW1RZ92"/>
<evidence type="ECO:0000313" key="5">
    <source>
        <dbReference type="EMBL" id="KAK9839080.1"/>
    </source>
</evidence>
<evidence type="ECO:0000256" key="1">
    <source>
        <dbReference type="ARBA" id="ARBA00007659"/>
    </source>
</evidence>
<sequence>MADKLEQLVSRLEVAASRLEAVEATLSKESPATGRVQQARSLQAGVAATGATAPPAPAAPSSAQAAPAFGTSLRDYLVNVLPLVASLPSAAQGLDEEVASVSRIVEQAFQAQGIVIEAIASCQKPDAQELQKMVMPVASQMQSASALPKNRRSDAGNHCKTAAGALQALSWLVYTGPGCGLSLPALHIEESWQSAEFYANKVLKEHKATNPQHAAWIKALRAPFDELKVYVKKHHVAGPAWNQQGVPVSQFKPGAQPSTAQTAPQPAAPPAPTPPPPPPATKPLRPGPPAPPPPPPGGPGSLLQKGPAAPSAPGAAAPAAGMSAVFAALNKGDAVTSGLKKVTADMKSKNQPNRRGTVRAREAPAAPQSSGLPSLTRSASKATPRTELEQGRKWVVENHTDNRELIISGTTSKQTVYIYNCSGCTVQIEGKVNAITLDQCRRTGLLFADVVSSCEVVNSQSIQVQCTSIVPTLAVDKSDGVQMYLGPTALDTVNITTAKSSEVNVAVSGMADDLLEHAIPEQFVSIFRNGKLITEPVSHGGG</sequence>
<gene>
    <name evidence="5" type="ORF">WJX74_009101</name>
</gene>
<feature type="compositionally biased region" description="Low complexity" evidence="3">
    <location>
        <begin position="253"/>
        <end position="265"/>
    </location>
</feature>
<feature type="compositionally biased region" description="Polar residues" evidence="3">
    <location>
        <begin position="367"/>
        <end position="383"/>
    </location>
</feature>
<dbReference type="Pfam" id="PF21938">
    <property type="entry name" value="CAP_N"/>
    <property type="match status" value="1"/>
</dbReference>
<comment type="caution">
    <text evidence="5">The sequence shown here is derived from an EMBL/GenBank/DDBJ whole genome shotgun (WGS) entry which is preliminary data.</text>
</comment>
<dbReference type="GO" id="GO:0008179">
    <property type="term" value="F:adenylate cyclase binding"/>
    <property type="evidence" value="ECO:0007669"/>
    <property type="project" value="TreeGrafter"/>
</dbReference>
<name>A0AAW1RZ92_9CHLO</name>
<feature type="compositionally biased region" description="Pro residues" evidence="3">
    <location>
        <begin position="266"/>
        <end position="298"/>
    </location>
</feature>
<protein>
    <recommendedName>
        <fullName evidence="2">Adenylyl cyclase-associated protein</fullName>
    </recommendedName>
</protein>
<dbReference type="InterPro" id="IPR018106">
    <property type="entry name" value="CAP_CS_N"/>
</dbReference>
<dbReference type="InterPro" id="IPR053950">
    <property type="entry name" value="CAP_N"/>
</dbReference>
<keyword evidence="6" id="KW-1185">Reference proteome</keyword>
<dbReference type="InterPro" id="IPR001837">
    <property type="entry name" value="Adenylate_cyclase-assoc_CAP"/>
</dbReference>
<dbReference type="PROSITE" id="PS51329">
    <property type="entry name" value="C_CAP_COFACTOR_C"/>
    <property type="match status" value="1"/>
</dbReference>
<dbReference type="PANTHER" id="PTHR10652">
    <property type="entry name" value="ADENYLYL CYCLASE-ASSOCIATED PROTEIN"/>
    <property type="match status" value="1"/>
</dbReference>
<dbReference type="SUPFAM" id="SSF101278">
    <property type="entry name" value="N-terminal domain of adenylylcyclase associated protein, CAP"/>
    <property type="match status" value="1"/>
</dbReference>
<organism evidence="5 6">
    <name type="scientific">Apatococcus lobatus</name>
    <dbReference type="NCBI Taxonomy" id="904363"/>
    <lineage>
        <taxon>Eukaryota</taxon>
        <taxon>Viridiplantae</taxon>
        <taxon>Chlorophyta</taxon>
        <taxon>core chlorophytes</taxon>
        <taxon>Trebouxiophyceae</taxon>
        <taxon>Chlorellales</taxon>
        <taxon>Chlorellaceae</taxon>
        <taxon>Apatococcus</taxon>
    </lineage>
</organism>
<dbReference type="GO" id="GO:0003779">
    <property type="term" value="F:actin binding"/>
    <property type="evidence" value="ECO:0007669"/>
    <property type="project" value="InterPro"/>
</dbReference>
<dbReference type="InterPro" id="IPR006599">
    <property type="entry name" value="CARP_motif"/>
</dbReference>
<dbReference type="InterPro" id="IPR016098">
    <property type="entry name" value="CAP/MinC_C"/>
</dbReference>
<proteinExistence type="inferred from homology"/>
<dbReference type="InterPro" id="IPR017901">
    <property type="entry name" value="C-CAP_CF_C-like"/>
</dbReference>
<dbReference type="InterPro" id="IPR013992">
    <property type="entry name" value="Adenylate_cyclase-assoc_CAP_N"/>
</dbReference>
<dbReference type="Gene3D" id="2.160.20.70">
    <property type="match status" value="1"/>
</dbReference>
<feature type="region of interest" description="Disordered" evidence="3">
    <location>
        <begin position="340"/>
        <end position="390"/>
    </location>
</feature>
<feature type="region of interest" description="Disordered" evidence="3">
    <location>
        <begin position="242"/>
        <end position="316"/>
    </location>
</feature>
<dbReference type="InterPro" id="IPR013912">
    <property type="entry name" value="Adenylate_cyclase-assoc_CAP_C"/>
</dbReference>
<dbReference type="PANTHER" id="PTHR10652:SF0">
    <property type="entry name" value="ADENYLYL CYCLASE-ASSOCIATED PROTEIN"/>
    <property type="match status" value="1"/>
</dbReference>
<evidence type="ECO:0000313" key="6">
    <source>
        <dbReference type="Proteomes" id="UP001438707"/>
    </source>
</evidence>
<dbReference type="InterPro" id="IPR036223">
    <property type="entry name" value="CAP_C_sf"/>
</dbReference>
<comment type="similarity">
    <text evidence="1 2">Belongs to the CAP family.</text>
</comment>
<dbReference type="Pfam" id="PF01213">
    <property type="entry name" value="CAP_N-CM"/>
    <property type="match status" value="1"/>
</dbReference>
<dbReference type="GO" id="GO:0005737">
    <property type="term" value="C:cytoplasm"/>
    <property type="evidence" value="ECO:0007669"/>
    <property type="project" value="TreeGrafter"/>
</dbReference>
<dbReference type="EMBL" id="JALJOS010000005">
    <property type="protein sequence ID" value="KAK9839080.1"/>
    <property type="molecule type" value="Genomic_DNA"/>
</dbReference>
<accession>A0AAW1RZ92</accession>
<dbReference type="Pfam" id="PF08603">
    <property type="entry name" value="CAP_C"/>
    <property type="match status" value="1"/>
</dbReference>
<dbReference type="SUPFAM" id="SSF69340">
    <property type="entry name" value="C-terminal domain of adenylylcyclase associated protein"/>
    <property type="match status" value="1"/>
</dbReference>
<dbReference type="FunFam" id="1.25.40.330:FF:000001">
    <property type="entry name" value="Adenylyl cyclase-associated protein"/>
    <property type="match status" value="1"/>
</dbReference>
<dbReference type="Gene3D" id="1.25.40.330">
    <property type="entry name" value="Adenylate cyclase-associated CAP, N-terminal domain"/>
    <property type="match status" value="1"/>
</dbReference>
<dbReference type="Proteomes" id="UP001438707">
    <property type="component" value="Unassembled WGS sequence"/>
</dbReference>
<dbReference type="PROSITE" id="PS01088">
    <property type="entry name" value="CAP_1"/>
    <property type="match status" value="1"/>
</dbReference>
<dbReference type="InterPro" id="IPR036222">
    <property type="entry name" value="CAP_N_sf"/>
</dbReference>